<evidence type="ECO:0000256" key="3">
    <source>
        <dbReference type="ARBA" id="ARBA00022989"/>
    </source>
</evidence>
<protein>
    <submittedName>
        <fullName evidence="6">Uncharacterized protein</fullName>
    </submittedName>
</protein>
<organism evidence="6 7">
    <name type="scientific">Aquatica leii</name>
    <dbReference type="NCBI Taxonomy" id="1421715"/>
    <lineage>
        <taxon>Eukaryota</taxon>
        <taxon>Metazoa</taxon>
        <taxon>Ecdysozoa</taxon>
        <taxon>Arthropoda</taxon>
        <taxon>Hexapoda</taxon>
        <taxon>Insecta</taxon>
        <taxon>Pterygota</taxon>
        <taxon>Neoptera</taxon>
        <taxon>Endopterygota</taxon>
        <taxon>Coleoptera</taxon>
        <taxon>Polyphaga</taxon>
        <taxon>Elateriformia</taxon>
        <taxon>Elateroidea</taxon>
        <taxon>Lampyridae</taxon>
        <taxon>Luciolinae</taxon>
        <taxon>Aquatica</taxon>
    </lineage>
</organism>
<feature type="transmembrane region" description="Helical" evidence="5">
    <location>
        <begin position="30"/>
        <end position="50"/>
    </location>
</feature>
<reference evidence="7" key="1">
    <citation type="submission" date="2023-01" db="EMBL/GenBank/DDBJ databases">
        <title>Key to firefly adult light organ development and bioluminescence: homeobox transcription factors regulate luciferase expression and transportation to peroxisome.</title>
        <authorList>
            <person name="Fu X."/>
        </authorList>
    </citation>
    <scope>NUCLEOTIDE SEQUENCE [LARGE SCALE GENOMIC DNA]</scope>
</reference>
<feature type="transmembrane region" description="Helical" evidence="5">
    <location>
        <begin position="202"/>
        <end position="223"/>
    </location>
</feature>
<feature type="transmembrane region" description="Helical" evidence="5">
    <location>
        <begin position="361"/>
        <end position="381"/>
    </location>
</feature>
<feature type="transmembrane region" description="Helical" evidence="5">
    <location>
        <begin position="387"/>
        <end position="408"/>
    </location>
</feature>
<dbReference type="GO" id="GO:0022857">
    <property type="term" value="F:transmembrane transporter activity"/>
    <property type="evidence" value="ECO:0007669"/>
    <property type="project" value="InterPro"/>
</dbReference>
<keyword evidence="2 5" id="KW-0812">Transmembrane</keyword>
<feature type="transmembrane region" description="Helical" evidence="5">
    <location>
        <begin position="102"/>
        <end position="122"/>
    </location>
</feature>
<evidence type="ECO:0000313" key="6">
    <source>
        <dbReference type="EMBL" id="KAK4885571.1"/>
    </source>
</evidence>
<sequence length="505" mass="57419">MHKAKALMSLEKYNHQQYSLYCRIWAKMRLIWNAITIEPLLVCYVTARAMCDPMLKNLELDKACYVNAHFNGTVCSTITNGTFEQSNFTEENNIIQLYITNMHSWEISTASIITMVIVLLFGTCSDHYRIRKPFLLFSFIGQLIEFLACLLCVAFMKQWPLEVLGVAQEIVLSLFGGEKLFLAITFAYVTDVTNEKTRTVKIAIIQGIYNIFFGIGQSFTGAFLHKIGYIWILTIGSSLCCLGLLYGFLFLSDSSAFVVEDTDKKERKKSFDPKQFLDTLKLFAKYKKTQTFNIIKILVVLAIVGIITYGEQSVMFLFTETAYKWTIREYTYFFTITTVINTIGLIFIVPLFTEVLKLHDLLIIAAAFCNRIIVNIIYVTVRSATGLYIGCSIAILRILVLVGVRSQLTKYVHHYDVCKVLALYTIVDSCSEGVASAVYNKLIYEKTQATYPHAFFFLGIGLCTIAILIVVLMYFGIRKKSKTASDDTFNDTGRKFSLDIQITRL</sequence>
<dbReference type="AlphaFoldDB" id="A0AAN7SCY0"/>
<dbReference type="Gene3D" id="1.20.1250.20">
    <property type="entry name" value="MFS general substrate transporter like domains"/>
    <property type="match status" value="1"/>
</dbReference>
<keyword evidence="4 5" id="KW-0472">Membrane</keyword>
<feature type="transmembrane region" description="Helical" evidence="5">
    <location>
        <begin position="330"/>
        <end position="349"/>
    </location>
</feature>
<feature type="transmembrane region" description="Helical" evidence="5">
    <location>
        <begin position="134"/>
        <end position="158"/>
    </location>
</feature>
<feature type="transmembrane region" description="Helical" evidence="5">
    <location>
        <begin position="420"/>
        <end position="439"/>
    </location>
</feature>
<evidence type="ECO:0000256" key="2">
    <source>
        <dbReference type="ARBA" id="ARBA00022692"/>
    </source>
</evidence>
<feature type="transmembrane region" description="Helical" evidence="5">
    <location>
        <begin position="229"/>
        <end position="251"/>
    </location>
</feature>
<evidence type="ECO:0000256" key="5">
    <source>
        <dbReference type="SAM" id="Phobius"/>
    </source>
</evidence>
<name>A0AAN7SCY0_9COLE</name>
<evidence type="ECO:0000256" key="1">
    <source>
        <dbReference type="ARBA" id="ARBA00004141"/>
    </source>
</evidence>
<dbReference type="PANTHER" id="PTHR23507">
    <property type="entry name" value="ZGC:174356"/>
    <property type="match status" value="1"/>
</dbReference>
<comment type="caution">
    <text evidence="6">The sequence shown here is derived from an EMBL/GenBank/DDBJ whole genome shotgun (WGS) entry which is preliminary data.</text>
</comment>
<dbReference type="PANTHER" id="PTHR23507:SF1">
    <property type="entry name" value="FI18259P1-RELATED"/>
    <property type="match status" value="1"/>
</dbReference>
<proteinExistence type="predicted"/>
<keyword evidence="7" id="KW-1185">Reference proteome</keyword>
<evidence type="ECO:0000313" key="7">
    <source>
        <dbReference type="Proteomes" id="UP001353858"/>
    </source>
</evidence>
<feature type="transmembrane region" description="Helical" evidence="5">
    <location>
        <begin position="170"/>
        <end position="190"/>
    </location>
</feature>
<dbReference type="SUPFAM" id="SSF103473">
    <property type="entry name" value="MFS general substrate transporter"/>
    <property type="match status" value="1"/>
</dbReference>
<dbReference type="Pfam" id="PF07690">
    <property type="entry name" value="MFS_1"/>
    <property type="match status" value="1"/>
</dbReference>
<dbReference type="EMBL" id="JARPUR010000001">
    <property type="protein sequence ID" value="KAK4885571.1"/>
    <property type="molecule type" value="Genomic_DNA"/>
</dbReference>
<dbReference type="InterPro" id="IPR036259">
    <property type="entry name" value="MFS_trans_sf"/>
</dbReference>
<accession>A0AAN7SCY0</accession>
<feature type="transmembrane region" description="Helical" evidence="5">
    <location>
        <begin position="451"/>
        <end position="475"/>
    </location>
</feature>
<evidence type="ECO:0000256" key="4">
    <source>
        <dbReference type="ARBA" id="ARBA00023136"/>
    </source>
</evidence>
<feature type="transmembrane region" description="Helical" evidence="5">
    <location>
        <begin position="291"/>
        <end position="310"/>
    </location>
</feature>
<dbReference type="GO" id="GO:0016020">
    <property type="term" value="C:membrane"/>
    <property type="evidence" value="ECO:0007669"/>
    <property type="project" value="UniProtKB-SubCell"/>
</dbReference>
<dbReference type="Proteomes" id="UP001353858">
    <property type="component" value="Unassembled WGS sequence"/>
</dbReference>
<dbReference type="InterPro" id="IPR011701">
    <property type="entry name" value="MFS"/>
</dbReference>
<keyword evidence="3 5" id="KW-1133">Transmembrane helix</keyword>
<gene>
    <name evidence="6" type="ORF">RN001_001842</name>
</gene>
<comment type="subcellular location">
    <subcellularLocation>
        <location evidence="1">Membrane</location>
        <topology evidence="1">Multi-pass membrane protein</topology>
    </subcellularLocation>
</comment>